<proteinExistence type="predicted"/>
<organism evidence="1 2">
    <name type="scientific">Streptomyces sviceus (strain ATCC 29083 / DSM 924 / JCM 4929 / NBRC 13980 / NCIMB 11184 / NRRL 5439 / UC 5370)</name>
    <dbReference type="NCBI Taxonomy" id="463191"/>
    <lineage>
        <taxon>Bacteria</taxon>
        <taxon>Bacillati</taxon>
        <taxon>Actinomycetota</taxon>
        <taxon>Actinomycetes</taxon>
        <taxon>Kitasatosporales</taxon>
        <taxon>Streptomycetaceae</taxon>
        <taxon>Streptomyces</taxon>
    </lineage>
</organism>
<gene>
    <name evidence="1" type="ORF">SSEG_05304</name>
</gene>
<dbReference type="RefSeq" id="WP_007386429.1">
    <property type="nucleotide sequence ID" value="NZ_CM000951.1"/>
</dbReference>
<dbReference type="EMBL" id="CM000951">
    <property type="protein sequence ID" value="EDY58814.1"/>
    <property type="molecule type" value="Genomic_DNA"/>
</dbReference>
<dbReference type="HOGENOM" id="CLU_2829574_0_0_11"/>
<reference evidence="1" key="1">
    <citation type="submission" date="2009-10" db="EMBL/GenBank/DDBJ databases">
        <title>The genome sequence of Streptomyces sviceus strain ATCC 29083.</title>
        <authorList>
            <consortium name="The Broad Institute Genome Sequencing Platform"/>
            <consortium name="Broad Institute Microbial Sequencing Center"/>
            <person name="Fischbach M."/>
            <person name="Godfrey P."/>
            <person name="Ward D."/>
            <person name="Young S."/>
            <person name="Zeng Q."/>
            <person name="Koehrsen M."/>
            <person name="Alvarado L."/>
            <person name="Berlin A.M."/>
            <person name="Bochicchio J."/>
            <person name="Borenstein D."/>
            <person name="Chapman S.B."/>
            <person name="Chen Z."/>
            <person name="Engels R."/>
            <person name="Freedman E."/>
            <person name="Gellesch M."/>
            <person name="Goldberg J."/>
            <person name="Griggs A."/>
            <person name="Gujja S."/>
            <person name="Heilman E.R."/>
            <person name="Heiman D.I."/>
            <person name="Hepburn T.A."/>
            <person name="Howarth C."/>
            <person name="Jen D."/>
            <person name="Larson L."/>
            <person name="Lewis B."/>
            <person name="Mehta T."/>
            <person name="Park D."/>
            <person name="Pearson M."/>
            <person name="Richards J."/>
            <person name="Roberts A."/>
            <person name="Saif S."/>
            <person name="Shea T.D."/>
            <person name="Shenoy N."/>
            <person name="Sisk P."/>
            <person name="Stolte C."/>
            <person name="Sykes S.N."/>
            <person name="Thomson T."/>
            <person name="Walk T."/>
            <person name="White J."/>
            <person name="Yandava C."/>
            <person name="Straight P."/>
            <person name="Clardy J."/>
            <person name="Hung D."/>
            <person name="Kolter R."/>
            <person name="Mekalanos J."/>
            <person name="Walker S."/>
            <person name="Walsh C.T."/>
            <person name="Wieland-Brown L.C."/>
            <person name="Haas B."/>
            <person name="Nusbaum C."/>
            <person name="Birren B."/>
        </authorList>
    </citation>
    <scope>NUCLEOTIDE SEQUENCE [LARGE SCALE GENOMIC DNA]</scope>
    <source>
        <strain evidence="1">ATCC 29083</strain>
    </source>
</reference>
<evidence type="ECO:0000313" key="2">
    <source>
        <dbReference type="Proteomes" id="UP000002785"/>
    </source>
</evidence>
<dbReference type="Proteomes" id="UP000002785">
    <property type="component" value="Chromosome"/>
</dbReference>
<name>B5I159_STRX2</name>
<accession>B5I159</accession>
<keyword evidence="2" id="KW-1185">Reference proteome</keyword>
<protein>
    <submittedName>
        <fullName evidence="1">Uncharacterized protein</fullName>
    </submittedName>
</protein>
<dbReference type="AlphaFoldDB" id="B5I159"/>
<evidence type="ECO:0000313" key="1">
    <source>
        <dbReference type="EMBL" id="EDY58814.1"/>
    </source>
</evidence>
<sequence>MDTGKGSPTDLAARTITGPGHYVMGLPEDQTHLRDSCRSLDPAACPAFRFGPVHEAHSPLALRGLA</sequence>